<dbReference type="EMBL" id="FQUG01000005">
    <property type="protein sequence ID" value="SHE92189.1"/>
    <property type="molecule type" value="Genomic_DNA"/>
</dbReference>
<dbReference type="STRING" id="1123243.SAMN02745190_01465"/>
<keyword evidence="2" id="KW-1185">Reference proteome</keyword>
<evidence type="ECO:0000313" key="1">
    <source>
        <dbReference type="EMBL" id="SHE92189.1"/>
    </source>
</evidence>
<organism evidence="1 2">
    <name type="scientific">Schwartzia succinivorans DSM 10502</name>
    <dbReference type="NCBI Taxonomy" id="1123243"/>
    <lineage>
        <taxon>Bacteria</taxon>
        <taxon>Bacillati</taxon>
        <taxon>Bacillota</taxon>
        <taxon>Negativicutes</taxon>
        <taxon>Selenomonadales</taxon>
        <taxon>Selenomonadaceae</taxon>
        <taxon>Schwartzia</taxon>
    </lineage>
</organism>
<evidence type="ECO:0000313" key="2">
    <source>
        <dbReference type="Proteomes" id="UP000184404"/>
    </source>
</evidence>
<dbReference type="Proteomes" id="UP000184404">
    <property type="component" value="Unassembled WGS sequence"/>
</dbReference>
<accession>A0A1M4XFA3</accession>
<sequence>MDITAKQAVLGDVKFSSLSLKGRGVDMPVTGIEDGKLEVKSADELVITGIVTEADLADTLMRKVDKLQDARVTMTPERISADGTAKIMGMKADVHLEGVLLEDSGCLYFRMTRLDIKNALLGRALTGNLFGDIMLADFRKMKLPVELDSVEQQNGQVTLTAKRK</sequence>
<gene>
    <name evidence="1" type="ORF">SAMN02745190_01465</name>
</gene>
<name>A0A1M4XFA3_9FIRM</name>
<proteinExistence type="predicted"/>
<dbReference type="AlphaFoldDB" id="A0A1M4XFA3"/>
<protein>
    <submittedName>
        <fullName evidence="1">Uncharacterized protein</fullName>
    </submittedName>
</protein>
<dbReference type="InterPro" id="IPR021373">
    <property type="entry name" value="DUF2993"/>
</dbReference>
<dbReference type="Pfam" id="PF11209">
    <property type="entry name" value="LmeA"/>
    <property type="match status" value="1"/>
</dbReference>
<reference evidence="1 2" key="1">
    <citation type="submission" date="2016-11" db="EMBL/GenBank/DDBJ databases">
        <authorList>
            <person name="Jaros S."/>
            <person name="Januszkiewicz K."/>
            <person name="Wedrychowicz H."/>
        </authorList>
    </citation>
    <scope>NUCLEOTIDE SEQUENCE [LARGE SCALE GENOMIC DNA]</scope>
    <source>
        <strain evidence="1 2">DSM 10502</strain>
    </source>
</reference>